<accession>L1MCE2</accession>
<dbReference type="STRING" id="1035195.HMPREF9997_02093"/>
<sequence length="189" mass="20216">MYPTVSVVDVISAEGANGAPDGERLVVWHVQTAPDAAADALSGAWIFGDGTGHSIAQAADVVSGTVMLPTPGASDHAVLEQLGVDKRISVDAVIKAMEAELKRYKAVATEAKKNNPQLTLPRFEAIRTPDLDDITAGFHGEPEARDAWAYATAVAELVEQWNAIESQRKTRKYLQEEFGADVRPLPVAP</sequence>
<proteinExistence type="predicted"/>
<keyword evidence="2" id="KW-1185">Reference proteome</keyword>
<comment type="caution">
    <text evidence="1">The sequence shown here is derived from an EMBL/GenBank/DDBJ whole genome shotgun (WGS) entry which is preliminary data.</text>
</comment>
<reference evidence="1 2" key="1">
    <citation type="submission" date="2012-05" db="EMBL/GenBank/DDBJ databases">
        <authorList>
            <person name="Weinstock G."/>
            <person name="Sodergren E."/>
            <person name="Lobos E.A."/>
            <person name="Fulton L."/>
            <person name="Fulton R."/>
            <person name="Courtney L."/>
            <person name="Fronick C."/>
            <person name="O'Laughlin M."/>
            <person name="Godfrey J."/>
            <person name="Wilson R.M."/>
            <person name="Miner T."/>
            <person name="Farmer C."/>
            <person name="Delehaunty K."/>
            <person name="Cordes M."/>
            <person name="Minx P."/>
            <person name="Tomlinson C."/>
            <person name="Chen J."/>
            <person name="Wollam A."/>
            <person name="Pepin K.H."/>
            <person name="Bhonagiri V."/>
            <person name="Zhang X."/>
            <person name="Suruliraj S."/>
            <person name="Warren W."/>
            <person name="Mitreva M."/>
            <person name="Mardis E.R."/>
            <person name="Wilson R.K."/>
        </authorList>
    </citation>
    <scope>NUCLEOTIDE SEQUENCE [LARGE SCALE GENOMIC DNA]</scope>
    <source>
        <strain evidence="1 2">F0235</strain>
    </source>
</reference>
<gene>
    <name evidence="1" type="ORF">HMPREF9997_02093</name>
</gene>
<evidence type="ECO:0000313" key="2">
    <source>
        <dbReference type="Proteomes" id="UP000010445"/>
    </source>
</evidence>
<dbReference type="Proteomes" id="UP000010445">
    <property type="component" value="Unassembled WGS sequence"/>
</dbReference>
<dbReference type="eggNOG" id="ENOG5031F1X">
    <property type="taxonomic scope" value="Bacteria"/>
</dbReference>
<dbReference type="EMBL" id="AMEM01000034">
    <property type="protein sequence ID" value="EKX88867.1"/>
    <property type="molecule type" value="Genomic_DNA"/>
</dbReference>
<dbReference type="HOGENOM" id="CLU_130306_0_0_11"/>
<dbReference type="AlphaFoldDB" id="L1MCE2"/>
<organism evidence="1 2">
    <name type="scientific">Corynebacterium durum F0235</name>
    <dbReference type="NCBI Taxonomy" id="1035195"/>
    <lineage>
        <taxon>Bacteria</taxon>
        <taxon>Bacillati</taxon>
        <taxon>Actinomycetota</taxon>
        <taxon>Actinomycetes</taxon>
        <taxon>Mycobacteriales</taxon>
        <taxon>Corynebacteriaceae</taxon>
        <taxon>Corynebacterium</taxon>
    </lineage>
</organism>
<evidence type="ECO:0000313" key="1">
    <source>
        <dbReference type="EMBL" id="EKX88867.1"/>
    </source>
</evidence>
<name>L1MCE2_9CORY</name>
<dbReference type="PATRIC" id="fig|1035195.3.peg.1873"/>
<protein>
    <submittedName>
        <fullName evidence="1">Uncharacterized protein</fullName>
    </submittedName>
</protein>
<dbReference type="OrthoDB" id="4410665at2"/>
<dbReference type="RefSeq" id="WP_006061517.1">
    <property type="nucleotide sequence ID" value="NZ_KB290820.1"/>
</dbReference>